<evidence type="ECO:0000313" key="2">
    <source>
        <dbReference type="Proteomes" id="UP000186817"/>
    </source>
</evidence>
<gene>
    <name evidence="1" type="ORF">AK812_SmicGene20114</name>
</gene>
<reference evidence="1 2" key="1">
    <citation type="submission" date="2016-02" db="EMBL/GenBank/DDBJ databases">
        <title>Genome analysis of coral dinoflagellate symbionts highlights evolutionary adaptations to a symbiotic lifestyle.</title>
        <authorList>
            <person name="Aranda M."/>
            <person name="Li Y."/>
            <person name="Liew Y.J."/>
            <person name="Baumgarten S."/>
            <person name="Simakov O."/>
            <person name="Wilson M."/>
            <person name="Piel J."/>
            <person name="Ashoor H."/>
            <person name="Bougouffa S."/>
            <person name="Bajic V.B."/>
            <person name="Ryu T."/>
            <person name="Ravasi T."/>
            <person name="Bayer T."/>
            <person name="Micklem G."/>
            <person name="Kim H."/>
            <person name="Bhak J."/>
            <person name="Lajeunesse T.C."/>
            <person name="Voolstra C.R."/>
        </authorList>
    </citation>
    <scope>NUCLEOTIDE SEQUENCE [LARGE SCALE GENOMIC DNA]</scope>
    <source>
        <strain evidence="1 2">CCMP2467</strain>
    </source>
</reference>
<dbReference type="InterPro" id="IPR027434">
    <property type="entry name" value="Homing_endonucl"/>
</dbReference>
<dbReference type="Gene3D" id="3.10.28.10">
    <property type="entry name" value="Homing endonucleases"/>
    <property type="match status" value="2"/>
</dbReference>
<dbReference type="Proteomes" id="UP000186817">
    <property type="component" value="Unassembled WGS sequence"/>
</dbReference>
<accession>A0A1Q9DQV7</accession>
<keyword evidence="2" id="KW-1185">Reference proteome</keyword>
<sequence length="420" mass="46698">MLPRAQAWQRLFGERFSTARLVVRHVATIHSLGSDQGNQVVTSSCLVSPGDSLDVVNQKNLQLRGRLASMPWPRLRSVRVEGKDYTLPWKFRNEFVYTDGQSLTSQDQTTEYLAGFFDGDGCVRCSSSLSSVDLSVAQAVDGAEILPQFGSTFGGSMRHHLDGRGLVRPSVAWTIRGTGARDAASRLAERSITKRRQLEIVANWPESSACRESCARELKILKRCDSGVAGCVSWKYFTGFFDAEGYISSPGGACFQLRIGQKYSTVLECLQTFLQREIGSQGNIFNYSGSRYELVMCNTSTCKRILEKMLLAGMAGKSAQAELALSLDRQNSAQVRSAMGKMVGNQMFGKNLDNDGLERARTIVAARQRAKRLRQQGLLQEADALFAEVEVLKSEHRLLKAQHENRQLHEHMHKLESMTS</sequence>
<organism evidence="1 2">
    <name type="scientific">Symbiodinium microadriaticum</name>
    <name type="common">Dinoflagellate</name>
    <name type="synonym">Zooxanthella microadriatica</name>
    <dbReference type="NCBI Taxonomy" id="2951"/>
    <lineage>
        <taxon>Eukaryota</taxon>
        <taxon>Sar</taxon>
        <taxon>Alveolata</taxon>
        <taxon>Dinophyceae</taxon>
        <taxon>Suessiales</taxon>
        <taxon>Symbiodiniaceae</taxon>
        <taxon>Symbiodinium</taxon>
    </lineage>
</organism>
<comment type="caution">
    <text evidence="1">The sequence shown here is derived from an EMBL/GenBank/DDBJ whole genome shotgun (WGS) entry which is preliminary data.</text>
</comment>
<dbReference type="OrthoDB" id="415479at2759"/>
<dbReference type="OMA" id="WPESSAC"/>
<name>A0A1Q9DQV7_SYMMI</name>
<dbReference type="EMBL" id="LSRX01000429">
    <property type="protein sequence ID" value="OLP97528.1"/>
    <property type="molecule type" value="Genomic_DNA"/>
</dbReference>
<evidence type="ECO:0000313" key="1">
    <source>
        <dbReference type="EMBL" id="OLP97528.1"/>
    </source>
</evidence>
<proteinExistence type="predicted"/>
<protein>
    <submittedName>
        <fullName evidence="1">Uncharacterized protein</fullName>
    </submittedName>
</protein>
<dbReference type="SUPFAM" id="SSF55608">
    <property type="entry name" value="Homing endonucleases"/>
    <property type="match status" value="2"/>
</dbReference>
<dbReference type="AlphaFoldDB" id="A0A1Q9DQV7"/>